<dbReference type="HOGENOM" id="CLU_1797565_0_0_1"/>
<dbReference type="EMBL" id="AGVY01000138">
    <property type="protein sequence ID" value="EHN03518.1"/>
    <property type="molecule type" value="Genomic_DNA"/>
</dbReference>
<feature type="compositionally biased region" description="Basic and acidic residues" evidence="1">
    <location>
        <begin position="95"/>
        <end position="109"/>
    </location>
</feature>
<dbReference type="AlphaFoldDB" id="H0GRP9"/>
<accession>H0GRP9</accession>
<dbReference type="OrthoDB" id="4040705at2759"/>
<evidence type="ECO:0000313" key="3">
    <source>
        <dbReference type="Proteomes" id="UP000009009"/>
    </source>
</evidence>
<gene>
    <name evidence="2" type="ORF">VIN7_5784</name>
</gene>
<name>H0GRP9_SACCK</name>
<proteinExistence type="predicted"/>
<keyword evidence="3" id="KW-1185">Reference proteome</keyword>
<sequence>MTVFSRFSYFDNLFSFRKQEPSPIEIIYCNEKNGFVNIKSLESSTDDSMEADISDREMATILTKNRKGLGKVAIDKKGQCINLNELKTGVATNKRRLDGDGSRGHRDSYTPEDSLELNKFDDKQSRIKKCSTRRGYLGYKK</sequence>
<reference evidence="2 3" key="1">
    <citation type="journal article" date="2012" name="FEMS Yeast Res.">
        <title>The genome sequence of the wine yeast VIN7 reveals an allotriploid hybrid genome with Saccharomyces cerevisiae and Saccharomyces kudriavzevii origins.</title>
        <authorList>
            <person name="Borneman A.R."/>
            <person name="Desany B.A."/>
            <person name="Riches D."/>
            <person name="Affourtit J.P."/>
            <person name="Forgan A.H."/>
            <person name="Pretorius I.S."/>
            <person name="Egholm M."/>
            <person name="Chambers P.J."/>
        </authorList>
    </citation>
    <scope>NUCLEOTIDE SEQUENCE [LARGE SCALE GENOMIC DNA]</scope>
    <source>
        <strain evidence="2 3">VIN7</strain>
    </source>
</reference>
<feature type="region of interest" description="Disordered" evidence="1">
    <location>
        <begin position="93"/>
        <end position="117"/>
    </location>
</feature>
<evidence type="ECO:0000256" key="1">
    <source>
        <dbReference type="SAM" id="MobiDB-lite"/>
    </source>
</evidence>
<comment type="caution">
    <text evidence="2">The sequence shown here is derived from an EMBL/GenBank/DDBJ whole genome shotgun (WGS) entry which is preliminary data.</text>
</comment>
<evidence type="ECO:0000313" key="2">
    <source>
        <dbReference type="EMBL" id="EHN03518.1"/>
    </source>
</evidence>
<dbReference type="Proteomes" id="UP000009009">
    <property type="component" value="Unassembled WGS sequence"/>
</dbReference>
<organism evidence="2 3">
    <name type="scientific">Saccharomyces cerevisiae x Saccharomyces kudriavzevii (strain VIN7)</name>
    <name type="common">Yeast</name>
    <dbReference type="NCBI Taxonomy" id="1095631"/>
    <lineage>
        <taxon>Eukaryota</taxon>
        <taxon>Fungi</taxon>
        <taxon>Dikarya</taxon>
        <taxon>Ascomycota</taxon>
        <taxon>Saccharomycotina</taxon>
        <taxon>Saccharomycetes</taxon>
        <taxon>Saccharomycetales</taxon>
        <taxon>Saccharomycetaceae</taxon>
        <taxon>Saccharomyces</taxon>
    </lineage>
</organism>
<protein>
    <submittedName>
        <fullName evidence="2">YBR285W-like protein</fullName>
    </submittedName>
</protein>
<dbReference type="PhylomeDB" id="H0GRP9"/>